<name>A0ABU7ASY2_9TELE</name>
<evidence type="ECO:0000313" key="1">
    <source>
        <dbReference type="EMBL" id="MED6241341.1"/>
    </source>
</evidence>
<proteinExistence type="predicted"/>
<sequence length="104" mass="11584">MALWSKSSPASSLQICASVASTRETRWKWQHDFFFLRIYNPGDVRAAMSVELRISNCATKMDDSNTALMSPSPQTSPPVPVIDKHSCIMLPPPPCFTVKMVLAR</sequence>
<keyword evidence="2" id="KW-1185">Reference proteome</keyword>
<gene>
    <name evidence="1" type="ORF">ATANTOWER_010247</name>
</gene>
<protein>
    <submittedName>
        <fullName evidence="1">Uncharacterized protein</fullName>
    </submittedName>
</protein>
<dbReference type="Proteomes" id="UP001345963">
    <property type="component" value="Unassembled WGS sequence"/>
</dbReference>
<accession>A0ABU7ASY2</accession>
<reference evidence="1 2" key="1">
    <citation type="submission" date="2021-07" db="EMBL/GenBank/DDBJ databases">
        <authorList>
            <person name="Palmer J.M."/>
        </authorList>
    </citation>
    <scope>NUCLEOTIDE SEQUENCE [LARGE SCALE GENOMIC DNA]</scope>
    <source>
        <strain evidence="1 2">AT_MEX2019</strain>
        <tissue evidence="1">Muscle</tissue>
    </source>
</reference>
<dbReference type="EMBL" id="JAHUTI010029732">
    <property type="protein sequence ID" value="MED6241341.1"/>
    <property type="molecule type" value="Genomic_DNA"/>
</dbReference>
<evidence type="ECO:0000313" key="2">
    <source>
        <dbReference type="Proteomes" id="UP001345963"/>
    </source>
</evidence>
<organism evidence="1 2">
    <name type="scientific">Ataeniobius toweri</name>
    <dbReference type="NCBI Taxonomy" id="208326"/>
    <lineage>
        <taxon>Eukaryota</taxon>
        <taxon>Metazoa</taxon>
        <taxon>Chordata</taxon>
        <taxon>Craniata</taxon>
        <taxon>Vertebrata</taxon>
        <taxon>Euteleostomi</taxon>
        <taxon>Actinopterygii</taxon>
        <taxon>Neopterygii</taxon>
        <taxon>Teleostei</taxon>
        <taxon>Neoteleostei</taxon>
        <taxon>Acanthomorphata</taxon>
        <taxon>Ovalentaria</taxon>
        <taxon>Atherinomorphae</taxon>
        <taxon>Cyprinodontiformes</taxon>
        <taxon>Goodeidae</taxon>
        <taxon>Ataeniobius</taxon>
    </lineage>
</organism>
<comment type="caution">
    <text evidence="1">The sequence shown here is derived from an EMBL/GenBank/DDBJ whole genome shotgun (WGS) entry which is preliminary data.</text>
</comment>